<evidence type="ECO:0000313" key="7">
    <source>
        <dbReference type="Proteomes" id="UP001219518"/>
    </source>
</evidence>
<reference evidence="5" key="1">
    <citation type="submission" date="2021-07" db="EMBL/GenBank/DDBJ databases">
        <authorList>
            <person name="Catto M.A."/>
            <person name="Jacobson A."/>
            <person name="Kennedy G."/>
            <person name="Labadie P."/>
            <person name="Hunt B.G."/>
            <person name="Srinivasan R."/>
        </authorList>
    </citation>
    <scope>NUCLEOTIDE SEQUENCE</scope>
    <source>
        <strain evidence="5">PL_HMW_Pooled</strain>
        <tissue evidence="5">Head</tissue>
    </source>
</reference>
<evidence type="ECO:0000313" key="3">
    <source>
        <dbReference type="EMBL" id="KAK3920525.1"/>
    </source>
</evidence>
<evidence type="ECO:0000313" key="6">
    <source>
        <dbReference type="EMBL" id="KAK3932246.1"/>
    </source>
</evidence>
<name>A0AAE1I4B4_9NEOP</name>
<dbReference type="EMBL" id="JAHWGI010001431">
    <property type="protein sequence ID" value="KAK3931891.1"/>
    <property type="molecule type" value="Genomic_DNA"/>
</dbReference>
<keyword evidence="5" id="KW-0808">Transferase</keyword>
<keyword evidence="7" id="KW-1185">Reference proteome</keyword>
<evidence type="ECO:0000313" key="1">
    <source>
        <dbReference type="EMBL" id="KAK3907526.1"/>
    </source>
</evidence>
<evidence type="ECO:0000313" key="4">
    <source>
        <dbReference type="EMBL" id="KAK3920612.1"/>
    </source>
</evidence>
<dbReference type="EMBL" id="JAHWGI010001009">
    <property type="protein sequence ID" value="KAK3920612.1"/>
    <property type="molecule type" value="Genomic_DNA"/>
</dbReference>
<comment type="caution">
    <text evidence="5">The sequence shown here is derived from an EMBL/GenBank/DDBJ whole genome shotgun (WGS) entry which is preliminary data.</text>
</comment>
<evidence type="ECO:0000313" key="2">
    <source>
        <dbReference type="EMBL" id="KAK3910053.1"/>
    </source>
</evidence>
<reference evidence="5" key="2">
    <citation type="journal article" date="2023" name="BMC Genomics">
        <title>Pest status, molecular evolution, and epigenetic factors derived from the genome assembly of Frankliniella fusca, a thysanopteran phytovirus vector.</title>
        <authorList>
            <person name="Catto M.A."/>
            <person name="Labadie P.E."/>
            <person name="Jacobson A.L."/>
            <person name="Kennedy G.G."/>
            <person name="Srinivasan R."/>
            <person name="Hunt B.G."/>
        </authorList>
    </citation>
    <scope>NUCLEOTIDE SEQUENCE</scope>
    <source>
        <strain evidence="5">PL_HMW_Pooled</strain>
    </source>
</reference>
<accession>A0AAE1I4B4</accession>
<dbReference type="EMBL" id="JAHWGI010000011">
    <property type="protein sequence ID" value="KAK3907526.1"/>
    <property type="molecule type" value="Genomic_DNA"/>
</dbReference>
<keyword evidence="5" id="KW-0012">Acyltransferase</keyword>
<gene>
    <name evidence="4" type="ORF">KUF71_001162</name>
    <name evidence="1" type="ORF">KUF71_003025</name>
    <name evidence="3" type="ORF">KUF71_009796</name>
    <name evidence="5" type="ORF">KUF71_010659</name>
    <name evidence="6" type="ORF">KUF71_011574</name>
    <name evidence="2" type="ORF">KUF71_020062</name>
</gene>
<sequence length="389" mass="44892">MTGVHSCLKAHAEGKVILSFFNKFKSLDNTRREDLATRVVYAELQSDLSARLKKDTFQRLANEICALFPTECPTTWYAEDVKKNRTIISGRLKHKFYNLRRNFLKVGLISSARLRSELESDEDLDLTNNQDIDDDEDILWLVVHDAPFVEVLNRWENSQDIRKVLLRQLSCSAYVAKFPFLKKSRGWELLVYEAELQHPDWKDRVTTHWPKFLKFLGSRLNAESDGAPLILSSVSKLFRPRTLPKSPDAPKNSKCWRPSRAEVQASFFLHINEPAQLQESLNARKEILFKYKLTLQPLVVAIGGLSDIKQVLIVVDNHKWEVDSVLQGVDVCFKVFFALNSCYPSEARHLWLLIQRAVYDLELAADFDGEKGLKSYMASYLKDFSLFED</sequence>
<dbReference type="Proteomes" id="UP001219518">
    <property type="component" value="Unassembled WGS sequence"/>
</dbReference>
<evidence type="ECO:0000313" key="5">
    <source>
        <dbReference type="EMBL" id="KAK3931891.1"/>
    </source>
</evidence>
<dbReference type="EMBL" id="JAHWGI010001007">
    <property type="protein sequence ID" value="KAK3920525.1"/>
    <property type="molecule type" value="Genomic_DNA"/>
</dbReference>
<dbReference type="AlphaFoldDB" id="A0AAE1I4B4"/>
<organism evidence="5 7">
    <name type="scientific">Frankliniella fusca</name>
    <dbReference type="NCBI Taxonomy" id="407009"/>
    <lineage>
        <taxon>Eukaryota</taxon>
        <taxon>Metazoa</taxon>
        <taxon>Ecdysozoa</taxon>
        <taxon>Arthropoda</taxon>
        <taxon>Hexapoda</taxon>
        <taxon>Insecta</taxon>
        <taxon>Pterygota</taxon>
        <taxon>Neoptera</taxon>
        <taxon>Paraneoptera</taxon>
        <taxon>Thysanoptera</taxon>
        <taxon>Terebrantia</taxon>
        <taxon>Thripoidea</taxon>
        <taxon>Thripidae</taxon>
        <taxon>Frankliniella</taxon>
    </lineage>
</organism>
<dbReference type="GO" id="GO:0016746">
    <property type="term" value="F:acyltransferase activity"/>
    <property type="evidence" value="ECO:0007669"/>
    <property type="project" value="UniProtKB-KW"/>
</dbReference>
<dbReference type="EMBL" id="JAHWGI010000143">
    <property type="protein sequence ID" value="KAK3910053.1"/>
    <property type="molecule type" value="Genomic_DNA"/>
</dbReference>
<proteinExistence type="predicted"/>
<dbReference type="EMBL" id="JAHWGI010001434">
    <property type="protein sequence ID" value="KAK3932246.1"/>
    <property type="molecule type" value="Genomic_DNA"/>
</dbReference>
<protein>
    <submittedName>
        <fullName evidence="5">Glycerol-3-phosphate acyltransferase 4</fullName>
    </submittedName>
</protein>